<dbReference type="PANTHER" id="PTHR48071:SF24">
    <property type="entry name" value="DELETED IN MALIGNANT BRAIN TUMORS 1 PROTEIN-LIKE"/>
    <property type="match status" value="1"/>
</dbReference>
<dbReference type="GO" id="GO:0031638">
    <property type="term" value="P:zymogen activation"/>
    <property type="evidence" value="ECO:0007669"/>
    <property type="project" value="TreeGrafter"/>
</dbReference>
<sequence length="201" mass="21998">MRLVDGLYNCQGRVEILQNGTWESVCFYYPYISYALCQELGCGQSYPYNYANVEGYNTALVASCTGLENSLSQCTLSQENRYCSGYNGDPMKSYVSCSDVKLTAGLRLVGGNNRCEGRMEVQKNGMWGELCSSTLNRAIGDSICHLLGCGWSLAYGNLSAFGQGNGTIFPDTLNIAGNRIYENLLHGTNDCNHFQTAAIIC</sequence>
<name>S4RQ42_PETMA</name>
<dbReference type="SUPFAM" id="SSF56487">
    <property type="entry name" value="SRCR-like"/>
    <property type="match status" value="2"/>
</dbReference>
<dbReference type="PROSITE" id="PS50287">
    <property type="entry name" value="SRCR_2"/>
    <property type="match status" value="2"/>
</dbReference>
<evidence type="ECO:0000313" key="4">
    <source>
        <dbReference type="Ensembl" id="ENSPMAP00000007328.1"/>
    </source>
</evidence>
<dbReference type="GO" id="GO:0005886">
    <property type="term" value="C:plasma membrane"/>
    <property type="evidence" value="ECO:0007669"/>
    <property type="project" value="TreeGrafter"/>
</dbReference>
<comment type="caution">
    <text evidence="2">Lacks conserved residue(s) required for the propagation of feature annotation.</text>
</comment>
<organism evidence="4">
    <name type="scientific">Petromyzon marinus</name>
    <name type="common">Sea lamprey</name>
    <dbReference type="NCBI Taxonomy" id="7757"/>
    <lineage>
        <taxon>Eukaryota</taxon>
        <taxon>Metazoa</taxon>
        <taxon>Chordata</taxon>
        <taxon>Craniata</taxon>
        <taxon>Vertebrata</taxon>
        <taxon>Cyclostomata</taxon>
        <taxon>Hyperoartia</taxon>
        <taxon>Petromyzontiformes</taxon>
        <taxon>Petromyzontidae</taxon>
        <taxon>Petromyzon</taxon>
    </lineage>
</organism>
<keyword evidence="1 2" id="KW-1015">Disulfide bond</keyword>
<feature type="domain" description="SRCR" evidence="3">
    <location>
        <begin position="1"/>
        <end position="98"/>
    </location>
</feature>
<dbReference type="SMART" id="SM00202">
    <property type="entry name" value="SR"/>
    <property type="match status" value="2"/>
</dbReference>
<reference evidence="4" key="1">
    <citation type="submission" date="2025-08" db="UniProtKB">
        <authorList>
            <consortium name="Ensembl"/>
        </authorList>
    </citation>
    <scope>IDENTIFICATION</scope>
</reference>
<dbReference type="InterPro" id="IPR001190">
    <property type="entry name" value="SRCR"/>
</dbReference>
<protein>
    <recommendedName>
        <fullName evidence="3">SRCR domain-containing protein</fullName>
    </recommendedName>
</protein>
<reference evidence="4" key="2">
    <citation type="submission" date="2025-09" db="UniProtKB">
        <authorList>
            <consortium name="Ensembl"/>
        </authorList>
    </citation>
    <scope>IDENTIFICATION</scope>
</reference>
<dbReference type="InterPro" id="IPR036772">
    <property type="entry name" value="SRCR-like_dom_sf"/>
</dbReference>
<proteinExistence type="predicted"/>
<evidence type="ECO:0000256" key="2">
    <source>
        <dbReference type="PROSITE-ProRule" id="PRU00196"/>
    </source>
</evidence>
<dbReference type="GeneTree" id="ENSGT00940000166696"/>
<dbReference type="GO" id="GO:0004252">
    <property type="term" value="F:serine-type endopeptidase activity"/>
    <property type="evidence" value="ECO:0007669"/>
    <property type="project" value="TreeGrafter"/>
</dbReference>
<evidence type="ECO:0000259" key="3">
    <source>
        <dbReference type="PROSITE" id="PS50287"/>
    </source>
</evidence>
<evidence type="ECO:0000256" key="1">
    <source>
        <dbReference type="ARBA" id="ARBA00023157"/>
    </source>
</evidence>
<dbReference type="Pfam" id="PF00530">
    <property type="entry name" value="SRCR"/>
    <property type="match status" value="2"/>
</dbReference>
<dbReference type="PANTHER" id="PTHR48071">
    <property type="entry name" value="SRCR DOMAIN-CONTAINING PROTEIN"/>
    <property type="match status" value="1"/>
</dbReference>
<dbReference type="AlphaFoldDB" id="S4RQ42"/>
<dbReference type="PRINTS" id="PR00258">
    <property type="entry name" value="SPERACTRCPTR"/>
</dbReference>
<dbReference type="Ensembl" id="ENSPMAT00000007361.1">
    <property type="protein sequence ID" value="ENSPMAP00000007328.1"/>
    <property type="gene ID" value="ENSPMAG00000006643.1"/>
</dbReference>
<feature type="disulfide bond" evidence="2">
    <location>
        <begin position="64"/>
        <end position="74"/>
    </location>
</feature>
<dbReference type="Gene3D" id="3.10.250.10">
    <property type="entry name" value="SRCR-like domain"/>
    <property type="match status" value="2"/>
</dbReference>
<accession>S4RQ42</accession>
<feature type="domain" description="SRCR" evidence="3">
    <location>
        <begin position="106"/>
        <end position="201"/>
    </location>
</feature>